<comment type="caution">
    <text evidence="1">The sequence shown here is derived from an EMBL/GenBank/DDBJ whole genome shotgun (WGS) entry which is preliminary data.</text>
</comment>
<protein>
    <submittedName>
        <fullName evidence="1">Uncharacterized protein</fullName>
    </submittedName>
</protein>
<proteinExistence type="predicted"/>
<name>A0A0F8ZWN1_9ZZZZ</name>
<sequence length="91" mass="10269">MSDNVQVPISLKNINYVLEIIENNGDRGNPVILLRKNDLALNIHLLHDLYDHSEFSSKAMILLESVYGIPVVYVMGDIIRAGHFTIVVIRP</sequence>
<accession>A0A0F8ZWN1</accession>
<dbReference type="EMBL" id="LAZR01057999">
    <property type="protein sequence ID" value="KKK70839.1"/>
    <property type="molecule type" value="Genomic_DNA"/>
</dbReference>
<organism evidence="1">
    <name type="scientific">marine sediment metagenome</name>
    <dbReference type="NCBI Taxonomy" id="412755"/>
    <lineage>
        <taxon>unclassified sequences</taxon>
        <taxon>metagenomes</taxon>
        <taxon>ecological metagenomes</taxon>
    </lineage>
</organism>
<gene>
    <name evidence="1" type="ORF">LCGC14_2919920</name>
</gene>
<reference evidence="1" key="1">
    <citation type="journal article" date="2015" name="Nature">
        <title>Complex archaea that bridge the gap between prokaryotes and eukaryotes.</title>
        <authorList>
            <person name="Spang A."/>
            <person name="Saw J.H."/>
            <person name="Jorgensen S.L."/>
            <person name="Zaremba-Niedzwiedzka K."/>
            <person name="Martijn J."/>
            <person name="Lind A.E."/>
            <person name="van Eijk R."/>
            <person name="Schleper C."/>
            <person name="Guy L."/>
            <person name="Ettema T.J."/>
        </authorList>
    </citation>
    <scope>NUCLEOTIDE SEQUENCE</scope>
</reference>
<dbReference type="AlphaFoldDB" id="A0A0F8ZWN1"/>
<evidence type="ECO:0000313" key="1">
    <source>
        <dbReference type="EMBL" id="KKK70839.1"/>
    </source>
</evidence>